<dbReference type="InterPro" id="IPR032710">
    <property type="entry name" value="NTF2-like_dom_sf"/>
</dbReference>
<dbReference type="SUPFAM" id="SSF54427">
    <property type="entry name" value="NTF2-like"/>
    <property type="match status" value="1"/>
</dbReference>
<gene>
    <name evidence="2" type="ORF">GCM10023353_36830</name>
</gene>
<name>A0ABP9D2V7_9ACTN</name>
<dbReference type="Gene3D" id="3.10.450.50">
    <property type="match status" value="1"/>
</dbReference>
<evidence type="ECO:0000259" key="1">
    <source>
        <dbReference type="Pfam" id="PF13577"/>
    </source>
</evidence>
<accession>A0ABP9D2V7</accession>
<protein>
    <recommendedName>
        <fullName evidence="1">SnoaL-like domain-containing protein</fullName>
    </recommendedName>
</protein>
<keyword evidence="3" id="KW-1185">Reference proteome</keyword>
<dbReference type="EMBL" id="BAABKQ010000001">
    <property type="protein sequence ID" value="GAA4824396.1"/>
    <property type="molecule type" value="Genomic_DNA"/>
</dbReference>
<reference evidence="3" key="1">
    <citation type="journal article" date="2019" name="Int. J. Syst. Evol. Microbiol.">
        <title>The Global Catalogue of Microorganisms (GCM) 10K type strain sequencing project: providing services to taxonomists for standard genome sequencing and annotation.</title>
        <authorList>
            <consortium name="The Broad Institute Genomics Platform"/>
            <consortium name="The Broad Institute Genome Sequencing Center for Infectious Disease"/>
            <person name="Wu L."/>
            <person name="Ma J."/>
        </authorList>
    </citation>
    <scope>NUCLEOTIDE SEQUENCE [LARGE SCALE GENOMIC DNA]</scope>
    <source>
        <strain evidence="3">JCM 18542</strain>
    </source>
</reference>
<sequence length="159" mass="17434">MTEPSPADHITLADRIALGDLVHRYAALVDDGDFTALGALFTADAVLRQPRPPKETAPVDVVGGREAIVRNFARLDGLRATQHAMVGTVFTAGPPGQAWGRVACIAHHVSGPDERLVDHAWHLTYEDSYRRADDAWLIAGRTLRLGWIEKRTVGVLRPR</sequence>
<proteinExistence type="predicted"/>
<dbReference type="CDD" id="cd00531">
    <property type="entry name" value="NTF2_like"/>
    <property type="match status" value="1"/>
</dbReference>
<comment type="caution">
    <text evidence="2">The sequence shown here is derived from an EMBL/GenBank/DDBJ whole genome shotgun (WGS) entry which is preliminary data.</text>
</comment>
<evidence type="ECO:0000313" key="3">
    <source>
        <dbReference type="Proteomes" id="UP001500839"/>
    </source>
</evidence>
<evidence type="ECO:0000313" key="2">
    <source>
        <dbReference type="EMBL" id="GAA4824396.1"/>
    </source>
</evidence>
<organism evidence="2 3">
    <name type="scientific">Tomitella cavernea</name>
    <dbReference type="NCBI Taxonomy" id="1387982"/>
    <lineage>
        <taxon>Bacteria</taxon>
        <taxon>Bacillati</taxon>
        <taxon>Actinomycetota</taxon>
        <taxon>Actinomycetes</taxon>
        <taxon>Mycobacteriales</taxon>
        <taxon>Tomitella</taxon>
    </lineage>
</organism>
<dbReference type="RefSeq" id="WP_207279907.1">
    <property type="nucleotide sequence ID" value="NZ_BAABKQ010000001.1"/>
</dbReference>
<dbReference type="InterPro" id="IPR037401">
    <property type="entry name" value="SnoaL-like"/>
</dbReference>
<feature type="domain" description="SnoaL-like" evidence="1">
    <location>
        <begin position="11"/>
        <end position="142"/>
    </location>
</feature>
<dbReference type="Pfam" id="PF13577">
    <property type="entry name" value="SnoaL_4"/>
    <property type="match status" value="1"/>
</dbReference>
<dbReference type="Proteomes" id="UP001500839">
    <property type="component" value="Unassembled WGS sequence"/>
</dbReference>